<proteinExistence type="predicted"/>
<keyword evidence="2" id="KW-0560">Oxidoreductase</keyword>
<dbReference type="eggNOG" id="COG0492">
    <property type="taxonomic scope" value="Bacteria"/>
</dbReference>
<sequence>MTEFATVAVVGGGPAGLQAALTLGRMHVDTVVFDDGRPRNTTSPRMHNVIGWDGTEPARLRAAARDELQRYPWARVVDHTVRGARRDTDIELDTADGPWRTDNLLIAAGVEDALLPLPGLAELWGRPRAALPVLSWPRARGRAHRGDLLRRARGPRRGTAARAHRRGAALRA</sequence>
<dbReference type="SUPFAM" id="SSF51905">
    <property type="entry name" value="FAD/NAD(P)-binding domain"/>
    <property type="match status" value="1"/>
</dbReference>
<feature type="compositionally biased region" description="Basic residues" evidence="4">
    <location>
        <begin position="162"/>
        <end position="172"/>
    </location>
</feature>
<feature type="domain" description="FAD/NAD(P)-binding" evidence="5">
    <location>
        <begin position="6"/>
        <end position="125"/>
    </location>
</feature>
<evidence type="ECO:0000256" key="2">
    <source>
        <dbReference type="ARBA" id="ARBA00023002"/>
    </source>
</evidence>
<comment type="catalytic activity">
    <reaction evidence="3">
        <text>[thioredoxin]-dithiol + NADP(+) = [thioredoxin]-disulfide + NADPH + H(+)</text>
        <dbReference type="Rhea" id="RHEA:20345"/>
        <dbReference type="Rhea" id="RHEA-COMP:10698"/>
        <dbReference type="Rhea" id="RHEA-COMP:10700"/>
        <dbReference type="ChEBI" id="CHEBI:15378"/>
        <dbReference type="ChEBI" id="CHEBI:29950"/>
        <dbReference type="ChEBI" id="CHEBI:50058"/>
        <dbReference type="ChEBI" id="CHEBI:57783"/>
        <dbReference type="ChEBI" id="CHEBI:58349"/>
        <dbReference type="EC" id="1.8.1.9"/>
    </reaction>
</comment>
<dbReference type="Pfam" id="PF07992">
    <property type="entry name" value="Pyr_redox_2"/>
    <property type="match status" value="1"/>
</dbReference>
<dbReference type="Proteomes" id="UP000008975">
    <property type="component" value="Chromosome"/>
</dbReference>
<evidence type="ECO:0000313" key="7">
    <source>
        <dbReference type="Proteomes" id="UP000008975"/>
    </source>
</evidence>
<dbReference type="EMBL" id="AP012052">
    <property type="protein sequence ID" value="BAJ75178.1"/>
    <property type="molecule type" value="Genomic_DNA"/>
</dbReference>
<dbReference type="GO" id="GO:0004791">
    <property type="term" value="F:thioredoxin-disulfide reductase (NADPH) activity"/>
    <property type="evidence" value="ECO:0007669"/>
    <property type="project" value="UniProtKB-EC"/>
</dbReference>
<organism evidence="6 7">
    <name type="scientific">Microbacterium testaceum (strain StLB037)</name>
    <dbReference type="NCBI Taxonomy" id="979556"/>
    <lineage>
        <taxon>Bacteria</taxon>
        <taxon>Bacillati</taxon>
        <taxon>Actinomycetota</taxon>
        <taxon>Actinomycetes</taxon>
        <taxon>Micrococcales</taxon>
        <taxon>Microbacteriaceae</taxon>
        <taxon>Microbacterium</taxon>
    </lineage>
</organism>
<dbReference type="OrthoDB" id="9786503at2"/>
<name>E8NFA5_MICTS</name>
<evidence type="ECO:0000256" key="1">
    <source>
        <dbReference type="ARBA" id="ARBA00022630"/>
    </source>
</evidence>
<dbReference type="STRING" id="979556.MTES_2214"/>
<dbReference type="AlphaFoldDB" id="E8NFA5"/>
<evidence type="ECO:0000256" key="3">
    <source>
        <dbReference type="ARBA" id="ARBA00048132"/>
    </source>
</evidence>
<evidence type="ECO:0000313" key="6">
    <source>
        <dbReference type="EMBL" id="BAJ75178.1"/>
    </source>
</evidence>
<dbReference type="PRINTS" id="PR00368">
    <property type="entry name" value="FADPNR"/>
</dbReference>
<feature type="region of interest" description="Disordered" evidence="4">
    <location>
        <begin position="152"/>
        <end position="172"/>
    </location>
</feature>
<dbReference type="InterPro" id="IPR050097">
    <property type="entry name" value="Ferredoxin-NADP_redctase_2"/>
</dbReference>
<keyword evidence="1" id="KW-0285">Flavoprotein</keyword>
<reference evidence="6 7" key="1">
    <citation type="journal article" date="2011" name="J. Bacteriol.">
        <title>Genome sequence of Microbacterium testaceum StLB037, an N-acylhomoserine lactone-degrading bacterium isolated from potato leaves.</title>
        <authorList>
            <person name="Morohoshi T."/>
            <person name="Wang W.-Z."/>
            <person name="Someya N."/>
            <person name="Ikeda T."/>
        </authorList>
    </citation>
    <scope>NUCLEOTIDE SEQUENCE [LARGE SCALE GENOMIC DNA]</scope>
    <source>
        <strain evidence="6 7">StLB037</strain>
    </source>
</reference>
<evidence type="ECO:0000259" key="5">
    <source>
        <dbReference type="Pfam" id="PF07992"/>
    </source>
</evidence>
<dbReference type="InterPro" id="IPR036188">
    <property type="entry name" value="FAD/NAD-bd_sf"/>
</dbReference>
<dbReference type="KEGG" id="mts:MTES_2214"/>
<dbReference type="PANTHER" id="PTHR48105">
    <property type="entry name" value="THIOREDOXIN REDUCTASE 1-RELATED-RELATED"/>
    <property type="match status" value="1"/>
</dbReference>
<dbReference type="Gene3D" id="3.50.50.60">
    <property type="entry name" value="FAD/NAD(P)-binding domain"/>
    <property type="match status" value="1"/>
</dbReference>
<dbReference type="PRINTS" id="PR00469">
    <property type="entry name" value="PNDRDTASEII"/>
</dbReference>
<reference key="2">
    <citation type="submission" date="2011-02" db="EMBL/GenBank/DDBJ databases">
        <title>Genome sequence of Microbacterium testaceum StLB037.</title>
        <authorList>
            <person name="Morohoshi T."/>
            <person name="Wang W.Z."/>
            <person name="Someya N."/>
            <person name="Ikeda T."/>
        </authorList>
    </citation>
    <scope>NUCLEOTIDE SEQUENCE</scope>
    <source>
        <strain>StLB037</strain>
    </source>
</reference>
<dbReference type="InterPro" id="IPR023753">
    <property type="entry name" value="FAD/NAD-binding_dom"/>
</dbReference>
<evidence type="ECO:0000256" key="4">
    <source>
        <dbReference type="SAM" id="MobiDB-lite"/>
    </source>
</evidence>
<accession>E8NFA5</accession>
<dbReference type="HOGENOM" id="CLU_1553528_0_0_11"/>
<gene>
    <name evidence="6" type="ordered locus">MTES_2214</name>
</gene>
<protein>
    <submittedName>
        <fullName evidence="6">Thioredoxin reductase</fullName>
    </submittedName>
</protein>